<name>A0A4V3APX2_9HYPH</name>
<evidence type="ECO:0000313" key="3">
    <source>
        <dbReference type="Proteomes" id="UP000295238"/>
    </source>
</evidence>
<dbReference type="EMBL" id="SMTL01000001">
    <property type="protein sequence ID" value="TDK39450.1"/>
    <property type="molecule type" value="Genomic_DNA"/>
</dbReference>
<comment type="caution">
    <text evidence="2">The sequence shown here is derived from an EMBL/GenBank/DDBJ whole genome shotgun (WGS) entry which is preliminary data.</text>
</comment>
<dbReference type="AlphaFoldDB" id="A0A4V3APX2"/>
<organism evidence="2 3">
    <name type="scientific">Rhizobium deserti</name>
    <dbReference type="NCBI Taxonomy" id="2547961"/>
    <lineage>
        <taxon>Bacteria</taxon>
        <taxon>Pseudomonadati</taxon>
        <taxon>Pseudomonadota</taxon>
        <taxon>Alphaproteobacteria</taxon>
        <taxon>Hyphomicrobiales</taxon>
        <taxon>Rhizobiaceae</taxon>
        <taxon>Rhizobium/Agrobacterium group</taxon>
        <taxon>Rhizobium</taxon>
    </lineage>
</organism>
<sequence length="134" mass="14738">MFVDACAIISLMANEQTAESYEQALSIADTPFTSPLAAWEAIIVLSRPDQLNCRYSEAQGAVVEWLDARSIGICELGSPRDILSHAVAVAEKYGIGRRYLSNFDCFHYATARVAGQPLLTLDELLRQTDADTRP</sequence>
<dbReference type="RefSeq" id="WP_133314896.1">
    <property type="nucleotide sequence ID" value="NZ_SMTL01000001.1"/>
</dbReference>
<dbReference type="InterPro" id="IPR029060">
    <property type="entry name" value="PIN-like_dom_sf"/>
</dbReference>
<dbReference type="Pfam" id="PF01850">
    <property type="entry name" value="PIN"/>
    <property type="match status" value="1"/>
</dbReference>
<dbReference type="CDD" id="cd09871">
    <property type="entry name" value="PIN_MtVapC28-VapC30-like"/>
    <property type="match status" value="1"/>
</dbReference>
<feature type="domain" description="PIN" evidence="1">
    <location>
        <begin position="1"/>
        <end position="129"/>
    </location>
</feature>
<dbReference type="OrthoDB" id="32625at2"/>
<gene>
    <name evidence="2" type="ORF">E2F50_04880</name>
</gene>
<dbReference type="Gene3D" id="3.40.50.1010">
    <property type="entry name" value="5'-nuclease"/>
    <property type="match status" value="1"/>
</dbReference>
<dbReference type="SUPFAM" id="SSF88723">
    <property type="entry name" value="PIN domain-like"/>
    <property type="match status" value="1"/>
</dbReference>
<protein>
    <submittedName>
        <fullName evidence="2">PIN domain-containing protein</fullName>
    </submittedName>
</protein>
<accession>A0A4V3APX2</accession>
<keyword evidence="3" id="KW-1185">Reference proteome</keyword>
<evidence type="ECO:0000259" key="1">
    <source>
        <dbReference type="Pfam" id="PF01850"/>
    </source>
</evidence>
<reference evidence="2 3" key="1">
    <citation type="submission" date="2019-03" db="EMBL/GenBank/DDBJ databases">
        <title>Rhizobium sp. nov., an bacterium isolated from biocrust in Mu Us Desert.</title>
        <authorList>
            <person name="Lixiong L."/>
        </authorList>
    </citation>
    <scope>NUCLEOTIDE SEQUENCE [LARGE SCALE GENOMIC DNA]</scope>
    <source>
        <strain evidence="2 3">SPY-1</strain>
    </source>
</reference>
<dbReference type="Proteomes" id="UP000295238">
    <property type="component" value="Unassembled WGS sequence"/>
</dbReference>
<evidence type="ECO:0000313" key="2">
    <source>
        <dbReference type="EMBL" id="TDK39450.1"/>
    </source>
</evidence>
<proteinExistence type="predicted"/>
<dbReference type="InterPro" id="IPR002716">
    <property type="entry name" value="PIN_dom"/>
</dbReference>